<sequence>MCTDKLFLISVNGKKKTNRQFSDLFENRLLVFLFCAGLLEQMIGKSMPKTDFEVRYWQTSDHSHPYSAGLASTLPIGLGEHTLDWMSLLADRNYCSQ</sequence>
<reference evidence="1 2" key="1">
    <citation type="submission" date="2016-10" db="EMBL/GenBank/DDBJ databases">
        <title>Paenibacillus species isolates.</title>
        <authorList>
            <person name="Beno S.M."/>
        </authorList>
    </citation>
    <scope>NUCLEOTIDE SEQUENCE [LARGE SCALE GENOMIC DNA]</scope>
    <source>
        <strain evidence="1 2">FSL H7-0918</strain>
    </source>
</reference>
<evidence type="ECO:0000313" key="2">
    <source>
        <dbReference type="Proteomes" id="UP000187323"/>
    </source>
</evidence>
<proteinExistence type="predicted"/>
<evidence type="ECO:0000313" key="1">
    <source>
        <dbReference type="EMBL" id="OME12258.1"/>
    </source>
</evidence>
<evidence type="ECO:0008006" key="3">
    <source>
        <dbReference type="Google" id="ProtNLM"/>
    </source>
</evidence>
<name>A0AB36J8Q1_9BACL</name>
<comment type="caution">
    <text evidence="1">The sequence shown here is derived from an EMBL/GenBank/DDBJ whole genome shotgun (WGS) entry which is preliminary data.</text>
</comment>
<dbReference type="Proteomes" id="UP000187323">
    <property type="component" value="Unassembled WGS sequence"/>
</dbReference>
<gene>
    <name evidence="1" type="ORF">BSK47_27380</name>
</gene>
<dbReference type="RefSeq" id="WP_076138406.1">
    <property type="nucleotide sequence ID" value="NZ_MPTO01000034.1"/>
</dbReference>
<organism evidence="1 2">
    <name type="scientific">Paenibacillus odorifer</name>
    <dbReference type="NCBI Taxonomy" id="189426"/>
    <lineage>
        <taxon>Bacteria</taxon>
        <taxon>Bacillati</taxon>
        <taxon>Bacillota</taxon>
        <taxon>Bacilli</taxon>
        <taxon>Bacillales</taxon>
        <taxon>Paenibacillaceae</taxon>
        <taxon>Paenibacillus</taxon>
    </lineage>
</organism>
<protein>
    <recommendedName>
        <fullName evidence="3">Gfo/Idh/MocA-like oxidoreductase C-terminal domain-containing protein</fullName>
    </recommendedName>
</protein>
<accession>A0AB36J8Q1</accession>
<dbReference type="AlphaFoldDB" id="A0AB36J8Q1"/>
<dbReference type="EMBL" id="MPTO01000034">
    <property type="protein sequence ID" value="OME12258.1"/>
    <property type="molecule type" value="Genomic_DNA"/>
</dbReference>